<dbReference type="GO" id="GO:0000145">
    <property type="term" value="C:exocyst"/>
    <property type="evidence" value="ECO:0007669"/>
    <property type="project" value="UniProtKB-UniRule"/>
</dbReference>
<name>A0A9N9S2B8_9DIPT</name>
<dbReference type="PANTHER" id="PTHR13043:SF1">
    <property type="entry name" value="EXOCYST COMPLEX COMPONENT 2"/>
    <property type="match status" value="1"/>
</dbReference>
<feature type="domain" description="Exocyst complex component EXOC2/Sec5 N-terminal" evidence="9">
    <location>
        <begin position="126"/>
        <end position="890"/>
    </location>
</feature>
<dbReference type="GO" id="GO:0048468">
    <property type="term" value="P:cell development"/>
    <property type="evidence" value="ECO:0007669"/>
    <property type="project" value="UniProtKB-ARBA"/>
</dbReference>
<dbReference type="InterPro" id="IPR029175">
    <property type="entry name" value="EXOC2/Sec5"/>
</dbReference>
<accession>A0A9N9S2B8</accession>
<dbReference type="AlphaFoldDB" id="A0A9N9S2B8"/>
<evidence type="ECO:0000256" key="4">
    <source>
        <dbReference type="ARBA" id="ARBA00022448"/>
    </source>
</evidence>
<evidence type="ECO:0000256" key="7">
    <source>
        <dbReference type="RuleBase" id="RU365069"/>
    </source>
</evidence>
<comment type="function">
    <text evidence="1 7">Component of the exocyst complex involved in the docking of exocytic vesicles with fusion sites on the plasma membrane.</text>
</comment>
<dbReference type="Pfam" id="PF01833">
    <property type="entry name" value="TIG"/>
    <property type="match status" value="1"/>
</dbReference>
<dbReference type="Proteomes" id="UP001153620">
    <property type="component" value="Chromosome 3"/>
</dbReference>
<evidence type="ECO:0000256" key="2">
    <source>
        <dbReference type="ARBA" id="ARBA00010578"/>
    </source>
</evidence>
<keyword evidence="4 7" id="KW-0813">Transport</keyword>
<sequence length="896" mass="102599">MIPPLVTGISPKEGPAGTKITIRGENLGLRANDLISVQICGGECSFEWQSKNKIIARTGINGVKGKGDVIVTTSSGGVGNCTVQFRTYVESIGPLKESAVWVEETPIQSLTWGQRRMVTSSYHSQEDPLSLSIEGNDKKFTEDLREIFPENSGDLSRENFSPYWFLLENHHATSFDDLKAGYSYLKRKVEGQKEGQLSFLKTHVGAVIDQLDTMMKLKDKIDNNGEVEIAERIHNLQGTISQSIDSSHALFDDVLMRREKADKSRAALSVLNRYKFLFCLPMSIQKNADNNEFDIIVNDYARVKNLYSGKVDIPLIKRVLSEIDEIILEVRKNLHNKLKEMPQAVEQQKKFVKCLINLEIQQFGTKQYERLKINDPAWDSLFCRARYIEETFKRTYEEFQEREVQAKENNSVKRDQNSLPIRVLFCEEINEIAAGQFPDLWRLGQSYFTGELRGINEPKPGNFKQIILNVIEKFCCYIRSSILPNYYQKFSSVPPWTSNSSQQALISTWLPTCLRYLRITYSSLIRLDLPNEVLDVVLKLIDELRLFCLLTILKKSIDKVKRLDEKEGWDMKVEEFPGATALPEKFEEILAESLDEGQQMCLQLEVRENPLFDGIHNLEGYHEVSKIIETALGCFSTVIEELATQRSDDEIHPLPRHNITGFPVNTSLNDSKSTAISTITITWEHRLLYCLANAAYCNKMFINNLGNLFTKYGYPIPKLALENGRSNMNMVFANLLEIYVELKNDTIVSHIEPSMFSSDNFSWNTIEKCDKLSFWANQCLDNIVGVYLEIFAVSPFLLRPILEQIIQTIAEELSRLMNSVEQFNNCGRVQAILDIKMIRDSLKLYNNERAKLSFNEAMDAIPKLSNDENRYVDELLKSIKIQRRIQLMCLNVVNPS</sequence>
<organism evidence="10 11">
    <name type="scientific">Chironomus riparius</name>
    <dbReference type="NCBI Taxonomy" id="315576"/>
    <lineage>
        <taxon>Eukaryota</taxon>
        <taxon>Metazoa</taxon>
        <taxon>Ecdysozoa</taxon>
        <taxon>Arthropoda</taxon>
        <taxon>Hexapoda</taxon>
        <taxon>Insecta</taxon>
        <taxon>Pterygota</taxon>
        <taxon>Neoptera</taxon>
        <taxon>Endopterygota</taxon>
        <taxon>Diptera</taxon>
        <taxon>Nematocera</taxon>
        <taxon>Chironomoidea</taxon>
        <taxon>Chironomidae</taxon>
        <taxon>Chironominae</taxon>
        <taxon>Chironomus</taxon>
    </lineage>
</organism>
<dbReference type="InterPro" id="IPR014756">
    <property type="entry name" value="Ig_E-set"/>
</dbReference>
<evidence type="ECO:0000256" key="3">
    <source>
        <dbReference type="ARBA" id="ARBA00017526"/>
    </source>
</evidence>
<dbReference type="GO" id="GO:0006893">
    <property type="term" value="P:Golgi to plasma membrane transport"/>
    <property type="evidence" value="ECO:0007669"/>
    <property type="project" value="UniProtKB-UniRule"/>
</dbReference>
<evidence type="ECO:0000256" key="6">
    <source>
        <dbReference type="ARBA" id="ARBA00022927"/>
    </source>
</evidence>
<comment type="similarity">
    <text evidence="2 7">Belongs to the SEC5 family.</text>
</comment>
<comment type="subunit">
    <text evidence="7">Component of the exocyst complex.</text>
</comment>
<dbReference type="InterPro" id="IPR002909">
    <property type="entry name" value="IPT_dom"/>
</dbReference>
<dbReference type="EMBL" id="OU895879">
    <property type="protein sequence ID" value="CAG9808798.1"/>
    <property type="molecule type" value="Genomic_DNA"/>
</dbReference>
<feature type="domain" description="IPT/TIG" evidence="8">
    <location>
        <begin position="4"/>
        <end position="84"/>
    </location>
</feature>
<dbReference type="OrthoDB" id="26242at2759"/>
<dbReference type="Gene3D" id="2.60.40.10">
    <property type="entry name" value="Immunoglobulins"/>
    <property type="match status" value="1"/>
</dbReference>
<dbReference type="InterPro" id="IPR013783">
    <property type="entry name" value="Ig-like_fold"/>
</dbReference>
<evidence type="ECO:0000259" key="8">
    <source>
        <dbReference type="Pfam" id="PF01833"/>
    </source>
</evidence>
<keyword evidence="6 7" id="KW-0653">Protein transport</keyword>
<dbReference type="GO" id="GO:0048731">
    <property type="term" value="P:system development"/>
    <property type="evidence" value="ECO:0007669"/>
    <property type="project" value="UniProtKB-ARBA"/>
</dbReference>
<evidence type="ECO:0000313" key="11">
    <source>
        <dbReference type="Proteomes" id="UP001153620"/>
    </source>
</evidence>
<gene>
    <name evidence="10" type="ORF">CHIRRI_LOCUS11634</name>
</gene>
<dbReference type="GO" id="GO:0006887">
    <property type="term" value="P:exocytosis"/>
    <property type="evidence" value="ECO:0007669"/>
    <property type="project" value="UniProtKB-KW"/>
</dbReference>
<protein>
    <recommendedName>
        <fullName evidence="3 7">Exocyst complex component 2</fullName>
    </recommendedName>
</protein>
<keyword evidence="11" id="KW-1185">Reference proteome</keyword>
<evidence type="ECO:0000259" key="9">
    <source>
        <dbReference type="Pfam" id="PF15469"/>
    </source>
</evidence>
<reference evidence="10" key="1">
    <citation type="submission" date="2022-01" db="EMBL/GenBank/DDBJ databases">
        <authorList>
            <person name="King R."/>
        </authorList>
    </citation>
    <scope>NUCLEOTIDE SEQUENCE</scope>
</reference>
<evidence type="ECO:0000313" key="10">
    <source>
        <dbReference type="EMBL" id="CAG9808798.1"/>
    </source>
</evidence>
<dbReference type="PANTHER" id="PTHR13043">
    <property type="entry name" value="EXOCYST COMPLEX COMPONENT SEC5"/>
    <property type="match status" value="1"/>
</dbReference>
<dbReference type="SUPFAM" id="SSF81296">
    <property type="entry name" value="E set domains"/>
    <property type="match status" value="1"/>
</dbReference>
<proteinExistence type="inferred from homology"/>
<dbReference type="FunFam" id="2.60.40.10:FF:000196">
    <property type="entry name" value="Exocyst complex component 2"/>
    <property type="match status" value="1"/>
</dbReference>
<evidence type="ECO:0000256" key="1">
    <source>
        <dbReference type="ARBA" id="ARBA00002660"/>
    </source>
</evidence>
<evidence type="ECO:0000256" key="5">
    <source>
        <dbReference type="ARBA" id="ARBA00022483"/>
    </source>
</evidence>
<reference evidence="10" key="2">
    <citation type="submission" date="2022-10" db="EMBL/GenBank/DDBJ databases">
        <authorList>
            <consortium name="ENA_rothamsted_submissions"/>
            <consortium name="culmorum"/>
            <person name="King R."/>
        </authorList>
    </citation>
    <scope>NUCLEOTIDE SEQUENCE</scope>
</reference>
<dbReference type="InterPro" id="IPR039481">
    <property type="entry name" value="EXOC2/Sec5_N_dom"/>
</dbReference>
<dbReference type="Pfam" id="PF15469">
    <property type="entry name" value="Sec5"/>
    <property type="match status" value="1"/>
</dbReference>
<dbReference type="GO" id="GO:0015031">
    <property type="term" value="P:protein transport"/>
    <property type="evidence" value="ECO:0007669"/>
    <property type="project" value="UniProtKB-KW"/>
</dbReference>
<keyword evidence="5 7" id="KW-0268">Exocytosis</keyword>
<dbReference type="CDD" id="cd00603">
    <property type="entry name" value="IPT_PCSR"/>
    <property type="match status" value="1"/>
</dbReference>